<reference evidence="2 3" key="1">
    <citation type="journal article" date="2019" name="Int. J. Syst. Evol. Microbiol.">
        <title>The Global Catalogue of Microorganisms (GCM) 10K type strain sequencing project: providing services to taxonomists for standard genome sequencing and annotation.</title>
        <authorList>
            <consortium name="The Broad Institute Genomics Platform"/>
            <consortium name="The Broad Institute Genome Sequencing Center for Infectious Disease"/>
            <person name="Wu L."/>
            <person name="Ma J."/>
        </authorList>
    </citation>
    <scope>NUCLEOTIDE SEQUENCE [LARGE SCALE GENOMIC DNA]</scope>
    <source>
        <strain evidence="2 3">JCM 4565</strain>
    </source>
</reference>
<gene>
    <name evidence="2" type="ORF">GCM10010319_23460</name>
</gene>
<protein>
    <submittedName>
        <fullName evidence="2">Uncharacterized protein</fullName>
    </submittedName>
</protein>
<name>A0ABN0WTG5_9ACTN</name>
<keyword evidence="3" id="KW-1185">Reference proteome</keyword>
<proteinExistence type="predicted"/>
<evidence type="ECO:0000256" key="1">
    <source>
        <dbReference type="SAM" id="MobiDB-lite"/>
    </source>
</evidence>
<sequence>MVASALTTAPSAHAESISLPLRSTVAALPAADEEGTGYDRGSFRHWIDADHDGCTTRSKVVPEEAVGRPSPAGAPSTAAAGTAGTSTSMPPTPEPWASNSPPRGGMGLRGLRLDT</sequence>
<evidence type="ECO:0000313" key="3">
    <source>
        <dbReference type="Proteomes" id="UP001500063"/>
    </source>
</evidence>
<feature type="compositionally biased region" description="Low complexity" evidence="1">
    <location>
        <begin position="69"/>
        <end position="88"/>
    </location>
</feature>
<evidence type="ECO:0000313" key="2">
    <source>
        <dbReference type="EMBL" id="GAA0346331.1"/>
    </source>
</evidence>
<feature type="compositionally biased region" description="Polar residues" evidence="1">
    <location>
        <begin position="1"/>
        <end position="10"/>
    </location>
</feature>
<dbReference type="Proteomes" id="UP001500063">
    <property type="component" value="Unassembled WGS sequence"/>
</dbReference>
<comment type="caution">
    <text evidence="2">The sequence shown here is derived from an EMBL/GenBank/DDBJ whole genome shotgun (WGS) entry which is preliminary data.</text>
</comment>
<dbReference type="EMBL" id="BAAABW010000013">
    <property type="protein sequence ID" value="GAA0346331.1"/>
    <property type="molecule type" value="Genomic_DNA"/>
</dbReference>
<feature type="region of interest" description="Disordered" evidence="1">
    <location>
        <begin position="1"/>
        <end position="22"/>
    </location>
</feature>
<feature type="region of interest" description="Disordered" evidence="1">
    <location>
        <begin position="61"/>
        <end position="115"/>
    </location>
</feature>
<accession>A0ABN0WTG5</accession>
<organism evidence="2 3">
    <name type="scientific">Streptomyces blastmyceticus</name>
    <dbReference type="NCBI Taxonomy" id="68180"/>
    <lineage>
        <taxon>Bacteria</taxon>
        <taxon>Bacillati</taxon>
        <taxon>Actinomycetota</taxon>
        <taxon>Actinomycetes</taxon>
        <taxon>Kitasatosporales</taxon>
        <taxon>Streptomycetaceae</taxon>
        <taxon>Streptomyces</taxon>
    </lineage>
</organism>